<evidence type="ECO:0008006" key="3">
    <source>
        <dbReference type="Google" id="ProtNLM"/>
    </source>
</evidence>
<proteinExistence type="predicted"/>
<dbReference type="Proteomes" id="UP001202961">
    <property type="component" value="Unassembled WGS sequence"/>
</dbReference>
<accession>A0ABT0U229</accession>
<evidence type="ECO:0000313" key="2">
    <source>
        <dbReference type="Proteomes" id="UP001202961"/>
    </source>
</evidence>
<reference evidence="1 2" key="1">
    <citation type="journal article" date="2022" name="Syst. Appl. Microbiol.">
        <title>Rhodopirellula aestuarii sp. nov., a novel member of the genus Rhodopirellula isolated from brackish sediments collected in the Tagus River estuary, Portugal.</title>
        <authorList>
            <person name="Vitorino I.R."/>
            <person name="Klimek D."/>
            <person name="Calusinska M."/>
            <person name="Lobo-da-Cunha A."/>
            <person name="Vasconcelos V."/>
            <person name="Lage O.M."/>
        </authorList>
    </citation>
    <scope>NUCLEOTIDE SEQUENCE [LARGE SCALE GENOMIC DNA]</scope>
    <source>
        <strain evidence="1 2">ICT_H3.1</strain>
    </source>
</reference>
<evidence type="ECO:0000313" key="1">
    <source>
        <dbReference type="EMBL" id="MCM2370957.1"/>
    </source>
</evidence>
<keyword evidence="2" id="KW-1185">Reference proteome</keyword>
<name>A0ABT0U229_9BACT</name>
<protein>
    <recommendedName>
        <fullName evidence="3">Lipoprotein</fullName>
    </recommendedName>
</protein>
<organism evidence="1 2">
    <name type="scientific">Aporhodopirellula aestuarii</name>
    <dbReference type="NCBI Taxonomy" id="2950107"/>
    <lineage>
        <taxon>Bacteria</taxon>
        <taxon>Pseudomonadati</taxon>
        <taxon>Planctomycetota</taxon>
        <taxon>Planctomycetia</taxon>
        <taxon>Pirellulales</taxon>
        <taxon>Pirellulaceae</taxon>
        <taxon>Aporhodopirellula</taxon>
    </lineage>
</organism>
<sequence length="113" mass="12588">MLYSPILLICFLIVSLGLVGCGSSPTSADLAAEQYLDVVVESRKRMDEFNAQRTNVDGELSEAEQARIPEIVSPIRSAYSKFSTEVAKLSAAEREAFKKKWQPRFDAVEVSMR</sequence>
<dbReference type="RefSeq" id="WP_250928595.1">
    <property type="nucleotide sequence ID" value="NZ_JAMQBK010000025.1"/>
</dbReference>
<gene>
    <name evidence="1" type="ORF">NB063_10090</name>
</gene>
<dbReference type="EMBL" id="JAMQBK010000025">
    <property type="protein sequence ID" value="MCM2370957.1"/>
    <property type="molecule type" value="Genomic_DNA"/>
</dbReference>
<comment type="caution">
    <text evidence="1">The sequence shown here is derived from an EMBL/GenBank/DDBJ whole genome shotgun (WGS) entry which is preliminary data.</text>
</comment>